<dbReference type="EMBL" id="JAVXUO010001520">
    <property type="protein sequence ID" value="KAK2981477.1"/>
    <property type="molecule type" value="Genomic_DNA"/>
</dbReference>
<keyword evidence="3" id="KW-1185">Reference proteome</keyword>
<sequence>MGREWREAARRDGSNDGLGAAVMIFWAALVALSLISAIVLSCADGASKDKATNTDAYGGGCAAGLIKSSEAKSGAVFNIVRPSALQGNIRKADQKFLWTSET</sequence>
<gene>
    <name evidence="2" type="ORF">RJ640_021918</name>
</gene>
<dbReference type="AlphaFoldDB" id="A0AA88R575"/>
<keyword evidence="1" id="KW-0812">Transmembrane</keyword>
<keyword evidence="1" id="KW-0472">Membrane</keyword>
<dbReference type="PANTHER" id="PTHR37199:SF5">
    <property type="entry name" value="TRANSMEMBRANE PROTEIN"/>
    <property type="match status" value="1"/>
</dbReference>
<evidence type="ECO:0000313" key="3">
    <source>
        <dbReference type="Proteomes" id="UP001187471"/>
    </source>
</evidence>
<keyword evidence="1" id="KW-1133">Transmembrane helix</keyword>
<comment type="caution">
    <text evidence="2">The sequence shown here is derived from an EMBL/GenBank/DDBJ whole genome shotgun (WGS) entry which is preliminary data.</text>
</comment>
<proteinExistence type="predicted"/>
<protein>
    <submittedName>
        <fullName evidence="2">Uncharacterized protein</fullName>
    </submittedName>
</protein>
<dbReference type="Proteomes" id="UP001187471">
    <property type="component" value="Unassembled WGS sequence"/>
</dbReference>
<reference evidence="2" key="1">
    <citation type="submission" date="2022-12" db="EMBL/GenBank/DDBJ databases">
        <title>Draft genome assemblies for two species of Escallonia (Escalloniales).</title>
        <authorList>
            <person name="Chanderbali A."/>
            <person name="Dervinis C."/>
            <person name="Anghel I."/>
            <person name="Soltis D."/>
            <person name="Soltis P."/>
            <person name="Zapata F."/>
        </authorList>
    </citation>
    <scope>NUCLEOTIDE SEQUENCE</scope>
    <source>
        <strain evidence="2">UCBG92.1500</strain>
        <tissue evidence="2">Leaf</tissue>
    </source>
</reference>
<name>A0AA88R575_9ASTE</name>
<evidence type="ECO:0000256" key="1">
    <source>
        <dbReference type="SAM" id="Phobius"/>
    </source>
</evidence>
<dbReference type="PANTHER" id="PTHR37199">
    <property type="entry name" value="TRANSMEMBRANE PROTEIN"/>
    <property type="match status" value="1"/>
</dbReference>
<feature type="transmembrane region" description="Helical" evidence="1">
    <location>
        <begin position="20"/>
        <end position="40"/>
    </location>
</feature>
<organism evidence="2 3">
    <name type="scientific">Escallonia rubra</name>
    <dbReference type="NCBI Taxonomy" id="112253"/>
    <lineage>
        <taxon>Eukaryota</taxon>
        <taxon>Viridiplantae</taxon>
        <taxon>Streptophyta</taxon>
        <taxon>Embryophyta</taxon>
        <taxon>Tracheophyta</taxon>
        <taxon>Spermatophyta</taxon>
        <taxon>Magnoliopsida</taxon>
        <taxon>eudicotyledons</taxon>
        <taxon>Gunneridae</taxon>
        <taxon>Pentapetalae</taxon>
        <taxon>asterids</taxon>
        <taxon>campanulids</taxon>
        <taxon>Escalloniales</taxon>
        <taxon>Escalloniaceae</taxon>
        <taxon>Escallonia</taxon>
    </lineage>
</organism>
<accession>A0AA88R575</accession>
<evidence type="ECO:0000313" key="2">
    <source>
        <dbReference type="EMBL" id="KAK2981477.1"/>
    </source>
</evidence>